<accession>A0A834NHZ7</accession>
<dbReference type="EMBL" id="JACSDY010000013">
    <property type="protein sequence ID" value="KAF7410880.1"/>
    <property type="molecule type" value="Genomic_DNA"/>
</dbReference>
<dbReference type="Proteomes" id="UP000600918">
    <property type="component" value="Unassembled WGS sequence"/>
</dbReference>
<keyword evidence="3" id="KW-1185">Reference proteome</keyword>
<organism evidence="2 3">
    <name type="scientific">Vespula pensylvanica</name>
    <name type="common">Western yellow jacket</name>
    <name type="synonym">Wasp</name>
    <dbReference type="NCBI Taxonomy" id="30213"/>
    <lineage>
        <taxon>Eukaryota</taxon>
        <taxon>Metazoa</taxon>
        <taxon>Ecdysozoa</taxon>
        <taxon>Arthropoda</taxon>
        <taxon>Hexapoda</taxon>
        <taxon>Insecta</taxon>
        <taxon>Pterygota</taxon>
        <taxon>Neoptera</taxon>
        <taxon>Endopterygota</taxon>
        <taxon>Hymenoptera</taxon>
        <taxon>Apocrita</taxon>
        <taxon>Aculeata</taxon>
        <taxon>Vespoidea</taxon>
        <taxon>Vespidae</taxon>
        <taxon>Vespinae</taxon>
        <taxon>Vespula</taxon>
    </lineage>
</organism>
<name>A0A834NHZ7_VESPE</name>
<comment type="caution">
    <text evidence="2">The sequence shown here is derived from an EMBL/GenBank/DDBJ whole genome shotgun (WGS) entry which is preliminary data.</text>
</comment>
<gene>
    <name evidence="2" type="ORF">H0235_013487</name>
</gene>
<protein>
    <submittedName>
        <fullName evidence="2">Uncharacterized protein</fullName>
    </submittedName>
</protein>
<dbReference type="AlphaFoldDB" id="A0A834NHZ7"/>
<evidence type="ECO:0000313" key="2">
    <source>
        <dbReference type="EMBL" id="KAF7410880.1"/>
    </source>
</evidence>
<proteinExistence type="predicted"/>
<sequence length="118" mass="13921">MEKEKEQEEEEEEEMRDGPGHLSLDLLSEDALVNVRRRNRPRESSLAVMTMRDAITQSASFEKERLIERLSLRGKHEANPRRNSKIKICRHIQTTGRDININPFSWNDVFKMLERDLS</sequence>
<reference evidence="2" key="1">
    <citation type="journal article" date="2020" name="G3 (Bethesda)">
        <title>High-Quality Assemblies for Three Invasive Social Wasps from the &lt;i&gt;Vespula&lt;/i&gt; Genus.</title>
        <authorList>
            <person name="Harrop T.W.R."/>
            <person name="Guhlin J."/>
            <person name="McLaughlin G.M."/>
            <person name="Permina E."/>
            <person name="Stockwell P."/>
            <person name="Gilligan J."/>
            <person name="Le Lec M.F."/>
            <person name="Gruber M.A.M."/>
            <person name="Quinn O."/>
            <person name="Lovegrove M."/>
            <person name="Duncan E.J."/>
            <person name="Remnant E.J."/>
            <person name="Van Eeckhoven J."/>
            <person name="Graham B."/>
            <person name="Knapp R.A."/>
            <person name="Langford K.W."/>
            <person name="Kronenberg Z."/>
            <person name="Press M.O."/>
            <person name="Eacker S.M."/>
            <person name="Wilson-Rankin E.E."/>
            <person name="Purcell J."/>
            <person name="Lester P.J."/>
            <person name="Dearden P.K."/>
        </authorList>
    </citation>
    <scope>NUCLEOTIDE SEQUENCE</scope>
    <source>
        <strain evidence="2">Volc-1</strain>
    </source>
</reference>
<evidence type="ECO:0000256" key="1">
    <source>
        <dbReference type="SAM" id="MobiDB-lite"/>
    </source>
</evidence>
<feature type="region of interest" description="Disordered" evidence="1">
    <location>
        <begin position="1"/>
        <end position="23"/>
    </location>
</feature>
<evidence type="ECO:0000313" key="3">
    <source>
        <dbReference type="Proteomes" id="UP000600918"/>
    </source>
</evidence>